<organism evidence="2 3">
    <name type="scientific">Pseudonocardia dioxanivorans (strain ATCC 55486 / DSM 44775 / JCM 13855 / CB1190)</name>
    <dbReference type="NCBI Taxonomy" id="675635"/>
    <lineage>
        <taxon>Bacteria</taxon>
        <taxon>Bacillati</taxon>
        <taxon>Actinomycetota</taxon>
        <taxon>Actinomycetes</taxon>
        <taxon>Pseudonocardiales</taxon>
        <taxon>Pseudonocardiaceae</taxon>
        <taxon>Pseudonocardia</taxon>
    </lineage>
</organism>
<sequence>MRYRRVAHVHFRNSAKMADMAKRTAARSVGRPSKGPRDVIVTRVPTDDSAELREEAAARDWSFSETAAALIRIGLRHRDELPAPSKPHGQQELPMNKAS</sequence>
<evidence type="ECO:0000313" key="2">
    <source>
        <dbReference type="EMBL" id="AEA28781.1"/>
    </source>
</evidence>
<dbReference type="Proteomes" id="UP000007809">
    <property type="component" value="Plasmid pPSED01"/>
</dbReference>
<feature type="region of interest" description="Disordered" evidence="1">
    <location>
        <begin position="18"/>
        <end position="40"/>
    </location>
</feature>
<dbReference type="AlphaFoldDB" id="F2L6Q9"/>
<reference evidence="2 3" key="1">
    <citation type="journal article" date="2011" name="J. Bacteriol.">
        <title>Genome sequence of the 1,4-dioxane-degrading Pseudonocardia dioxanivorans strain CB1190.</title>
        <authorList>
            <person name="Sales C.M."/>
            <person name="Mahendra S."/>
            <person name="Grostern A."/>
            <person name="Parales R.E."/>
            <person name="Goodwin L.A."/>
            <person name="Woyke T."/>
            <person name="Nolan M."/>
            <person name="Lapidus A."/>
            <person name="Chertkov O."/>
            <person name="Ovchinnikova G."/>
            <person name="Sczyrba A."/>
            <person name="Alvarez-Cohen L."/>
        </authorList>
    </citation>
    <scope>NUCLEOTIDE SEQUENCE [LARGE SCALE GENOMIC DNA]</scope>
    <source>
        <strain evidence="3">ATCC 55486 / DSM 44775 / JCM 13855 / CB1190</strain>
    </source>
</reference>
<feature type="region of interest" description="Disordered" evidence="1">
    <location>
        <begin position="79"/>
        <end position="99"/>
    </location>
</feature>
<protein>
    <submittedName>
        <fullName evidence="2">Uncharacterized protein</fullName>
    </submittedName>
</protein>
<dbReference type="KEGG" id="pdx:Psed_6693"/>
<evidence type="ECO:0000313" key="3">
    <source>
        <dbReference type="Proteomes" id="UP000007809"/>
    </source>
</evidence>
<gene>
    <name evidence="2" type="ordered locus">Psed_6693</name>
</gene>
<geneLocation type="plasmid" evidence="2 3">
    <name>pPSED01</name>
</geneLocation>
<proteinExistence type="predicted"/>
<dbReference type="HOGENOM" id="CLU_2318103_0_0_11"/>
<name>F2L6Q9_PSEUX</name>
<keyword evidence="2" id="KW-0614">Plasmid</keyword>
<evidence type="ECO:0000256" key="1">
    <source>
        <dbReference type="SAM" id="MobiDB-lite"/>
    </source>
</evidence>
<accession>F2L6Q9</accession>
<keyword evidence="3" id="KW-1185">Reference proteome</keyword>
<dbReference type="EMBL" id="CP002594">
    <property type="protein sequence ID" value="AEA28781.1"/>
    <property type="molecule type" value="Genomic_DNA"/>
</dbReference>